<evidence type="ECO:0000256" key="5">
    <source>
        <dbReference type="ARBA" id="ARBA00022989"/>
    </source>
</evidence>
<evidence type="ECO:0000313" key="9">
    <source>
        <dbReference type="EMBL" id="KYD25740.1"/>
    </source>
</evidence>
<proteinExistence type="inferred from homology"/>
<dbReference type="EMBL" id="LQYW01000132">
    <property type="protein sequence ID" value="KYD25740.1"/>
    <property type="molecule type" value="Genomic_DNA"/>
</dbReference>
<dbReference type="InterPro" id="IPR047692">
    <property type="entry name" value="T4P_ComGB"/>
</dbReference>
<dbReference type="InterPro" id="IPR018076">
    <property type="entry name" value="T2SS_GspF_dom"/>
</dbReference>
<reference evidence="9 10" key="1">
    <citation type="submission" date="2016-01" db="EMBL/GenBank/DDBJ databases">
        <title>Draft Genome Sequences of Seven Thermophilic Sporeformers Isolated from Foods.</title>
        <authorList>
            <person name="Berendsen E.M."/>
            <person name="Wells-Bennik M.H."/>
            <person name="Krawcyk A.O."/>
            <person name="De Jong A."/>
            <person name="Holsappel S."/>
            <person name="Eijlander R.T."/>
            <person name="Kuipers O.P."/>
        </authorList>
    </citation>
    <scope>NUCLEOTIDE SEQUENCE [LARGE SCALE GENOMIC DNA]</scope>
    <source>
        <strain evidence="9 10">B4110</strain>
    </source>
</reference>
<dbReference type="GO" id="GO:0005886">
    <property type="term" value="C:plasma membrane"/>
    <property type="evidence" value="ECO:0007669"/>
    <property type="project" value="UniProtKB-SubCell"/>
</dbReference>
<feature type="domain" description="Type II secretion system protein GspF" evidence="8">
    <location>
        <begin position="227"/>
        <end position="349"/>
    </location>
</feature>
<feature type="transmembrane region" description="Helical" evidence="7">
    <location>
        <begin position="168"/>
        <end position="194"/>
    </location>
</feature>
<comment type="caution">
    <text evidence="9">The sequence shown here is derived from an EMBL/GenBank/DDBJ whole genome shotgun (WGS) entry which is preliminary data.</text>
</comment>
<protein>
    <recommendedName>
        <fullName evidence="8">Type II secretion system protein GspF domain-containing protein</fullName>
    </recommendedName>
</protein>
<dbReference type="PATRIC" id="fig|153151.4.peg.961"/>
<dbReference type="Pfam" id="PF00482">
    <property type="entry name" value="T2SSF"/>
    <property type="match status" value="2"/>
</dbReference>
<keyword evidence="3" id="KW-1003">Cell membrane</keyword>
<keyword evidence="4 7" id="KW-0812">Transmembrane</keyword>
<comment type="similarity">
    <text evidence="2">Belongs to the GSP F family.</text>
</comment>
<evidence type="ECO:0000259" key="8">
    <source>
        <dbReference type="Pfam" id="PF00482"/>
    </source>
</evidence>
<dbReference type="PANTHER" id="PTHR30012:SF0">
    <property type="entry name" value="TYPE II SECRETION SYSTEM PROTEIN F-RELATED"/>
    <property type="match status" value="1"/>
</dbReference>
<evidence type="ECO:0000256" key="7">
    <source>
        <dbReference type="SAM" id="Phobius"/>
    </source>
</evidence>
<feature type="domain" description="Type II secretion system protein GspF" evidence="8">
    <location>
        <begin position="30"/>
        <end position="150"/>
    </location>
</feature>
<name>A0A150MMN2_9BACL</name>
<evidence type="ECO:0000256" key="2">
    <source>
        <dbReference type="ARBA" id="ARBA00005745"/>
    </source>
</evidence>
<sequence length="357" mass="41162">MPSPLDIPSEKARGEKMNKRKWPLRQQGAFLVRLGDLLEKGYSLSQAIEFLEIQQPLSRRRDLQHCLSHLRSGLPFYQSIAPLHFHREAIGYLFFAEQHGDLSHGIAEAGKMLLHKAEYLQRFRKTSSYPLFLLFFMVLMLAIVQHVLLPQFFQFSASLSSSSITSIFIQVVSIIPNMFGVLGVFAIACFLLYISWFQKLEIPTQINIIMKIPFIRSFAKLYFTHMFAMQLGHLLQGGLSIYESLQIFERQEKLPFLREEGKRMKQQLVKGISLDAIVASREYYEQELALVVRHGQSNGELAKELSHYSEIVFQTMEDRIETSMKLVQPILLSFVGILVICMYLAILLPMFSMMNNL</sequence>
<evidence type="ECO:0000256" key="3">
    <source>
        <dbReference type="ARBA" id="ARBA00022475"/>
    </source>
</evidence>
<keyword evidence="6 7" id="KW-0472">Membrane</keyword>
<comment type="subcellular location">
    <subcellularLocation>
        <location evidence="1">Cell membrane</location>
        <topology evidence="1">Multi-pass membrane protein</topology>
    </subcellularLocation>
</comment>
<dbReference type="InterPro" id="IPR003004">
    <property type="entry name" value="GspF/PilC"/>
</dbReference>
<dbReference type="PANTHER" id="PTHR30012">
    <property type="entry name" value="GENERAL SECRETION PATHWAY PROTEIN"/>
    <property type="match status" value="1"/>
</dbReference>
<gene>
    <name evidence="9" type="ORF">B4110_2561</name>
</gene>
<accession>A0A150MMN2</accession>
<dbReference type="NCBIfam" id="NF041012">
    <property type="entry name" value="T4P_ComGB"/>
    <property type="match status" value="1"/>
</dbReference>
<dbReference type="InterPro" id="IPR042094">
    <property type="entry name" value="T2SS_GspF_sf"/>
</dbReference>
<feature type="transmembrane region" description="Helical" evidence="7">
    <location>
        <begin position="129"/>
        <end position="148"/>
    </location>
</feature>
<keyword evidence="5 7" id="KW-1133">Transmembrane helix</keyword>
<evidence type="ECO:0000256" key="1">
    <source>
        <dbReference type="ARBA" id="ARBA00004651"/>
    </source>
</evidence>
<dbReference type="Proteomes" id="UP000075324">
    <property type="component" value="Unassembled WGS sequence"/>
</dbReference>
<dbReference type="AlphaFoldDB" id="A0A150MMN2"/>
<dbReference type="PRINTS" id="PR00812">
    <property type="entry name" value="BCTERIALGSPF"/>
</dbReference>
<dbReference type="Gene3D" id="1.20.81.30">
    <property type="entry name" value="Type II secretion system (T2SS), domain F"/>
    <property type="match status" value="2"/>
</dbReference>
<evidence type="ECO:0000256" key="4">
    <source>
        <dbReference type="ARBA" id="ARBA00022692"/>
    </source>
</evidence>
<organism evidence="9 10">
    <name type="scientific">Parageobacillus toebii</name>
    <dbReference type="NCBI Taxonomy" id="153151"/>
    <lineage>
        <taxon>Bacteria</taxon>
        <taxon>Bacillati</taxon>
        <taxon>Bacillota</taxon>
        <taxon>Bacilli</taxon>
        <taxon>Bacillales</taxon>
        <taxon>Anoxybacillaceae</taxon>
        <taxon>Parageobacillus</taxon>
    </lineage>
</organism>
<evidence type="ECO:0000256" key="6">
    <source>
        <dbReference type="ARBA" id="ARBA00023136"/>
    </source>
</evidence>
<feature type="transmembrane region" description="Helical" evidence="7">
    <location>
        <begin position="330"/>
        <end position="351"/>
    </location>
</feature>
<evidence type="ECO:0000313" key="10">
    <source>
        <dbReference type="Proteomes" id="UP000075324"/>
    </source>
</evidence>